<evidence type="ECO:0000256" key="3">
    <source>
        <dbReference type="ARBA" id="ARBA00010031"/>
    </source>
</evidence>
<evidence type="ECO:0000259" key="19">
    <source>
        <dbReference type="PROSITE" id="PS52012"/>
    </source>
</evidence>
<dbReference type="GO" id="GO:0046872">
    <property type="term" value="F:metal ion binding"/>
    <property type="evidence" value="ECO:0007669"/>
    <property type="project" value="UniProtKB-KW"/>
</dbReference>
<dbReference type="PROSITE" id="PS52012">
    <property type="entry name" value="CFEM"/>
    <property type="match status" value="1"/>
</dbReference>
<keyword evidence="4" id="KW-1003">Cell membrane</keyword>
<feature type="compositionally biased region" description="Low complexity" evidence="16">
    <location>
        <begin position="106"/>
        <end position="141"/>
    </location>
</feature>
<keyword evidence="17" id="KW-0812">Transmembrane</keyword>
<dbReference type="PANTHER" id="PTHR37928:SF1">
    <property type="entry name" value="CFEM DOMAIN PROTEIN (AFU_ORTHOLOGUE AFUA_6G14090)"/>
    <property type="match status" value="1"/>
</dbReference>
<evidence type="ECO:0000256" key="9">
    <source>
        <dbReference type="ARBA" id="ARBA00022729"/>
    </source>
</evidence>
<feature type="disulfide bond" evidence="15">
    <location>
        <begin position="45"/>
        <end position="52"/>
    </location>
</feature>
<evidence type="ECO:0000256" key="11">
    <source>
        <dbReference type="ARBA" id="ARBA00023136"/>
    </source>
</evidence>
<evidence type="ECO:0000256" key="13">
    <source>
        <dbReference type="ARBA" id="ARBA00023180"/>
    </source>
</evidence>
<keyword evidence="6" id="KW-0349">Heme</keyword>
<protein>
    <recommendedName>
        <fullName evidence="19">CFEM domain-containing protein</fullName>
    </recommendedName>
</protein>
<evidence type="ECO:0000256" key="8">
    <source>
        <dbReference type="ARBA" id="ARBA00022723"/>
    </source>
</evidence>
<evidence type="ECO:0000256" key="1">
    <source>
        <dbReference type="ARBA" id="ARBA00004609"/>
    </source>
</evidence>
<dbReference type="GO" id="GO:0005576">
    <property type="term" value="C:extracellular region"/>
    <property type="evidence" value="ECO:0007669"/>
    <property type="project" value="UniProtKB-SubCell"/>
</dbReference>
<keyword evidence="21" id="KW-1185">Reference proteome</keyword>
<dbReference type="InterPro" id="IPR008427">
    <property type="entry name" value="Extracellular_membr_CFEM_dom"/>
</dbReference>
<dbReference type="PANTHER" id="PTHR37928">
    <property type="entry name" value="CFEM DOMAIN PROTEIN (AFU_ORTHOLOGUE AFUA_6G14090)"/>
    <property type="match status" value="1"/>
</dbReference>
<proteinExistence type="inferred from homology"/>
<feature type="domain" description="CFEM" evidence="19">
    <location>
        <begin position="1"/>
        <end position="115"/>
    </location>
</feature>
<evidence type="ECO:0000256" key="16">
    <source>
        <dbReference type="SAM" id="MobiDB-lite"/>
    </source>
</evidence>
<comment type="subcellular location">
    <subcellularLocation>
        <location evidence="1">Cell membrane</location>
        <topology evidence="1">Lipid-anchor</topology>
        <topology evidence="1">GPI-anchor</topology>
    </subcellularLocation>
    <subcellularLocation>
        <location evidence="2">Secreted</location>
    </subcellularLocation>
</comment>
<keyword evidence="13" id="KW-0325">Glycoprotein</keyword>
<evidence type="ECO:0000256" key="6">
    <source>
        <dbReference type="ARBA" id="ARBA00022617"/>
    </source>
</evidence>
<feature type="chain" id="PRO_5026071365" description="CFEM domain-containing protein" evidence="18">
    <location>
        <begin position="24"/>
        <end position="260"/>
    </location>
</feature>
<feature type="region of interest" description="Disordered" evidence="16">
    <location>
        <begin position="215"/>
        <end position="260"/>
    </location>
</feature>
<keyword evidence="5" id="KW-0964">Secreted</keyword>
<feature type="signal peptide" evidence="18">
    <location>
        <begin position="1"/>
        <end position="23"/>
    </location>
</feature>
<keyword evidence="14" id="KW-0449">Lipoprotein</keyword>
<sequence>MIFWRSSLMLGLLLGAVAQDVSSLPACGQFCVTNVGAQAVANANCNVNHANCYCSRYDFANKVKTCASTQCTSATDIAAVNSYADGYCADAGSGGGGGGGGGGGSTSSTSKSSSPSTSAATSSSKDPTAAPVSSVSSRSSPTPTPVPSGQSTGAKAGIGIGVALGVLAVAGILGALWWLRRRRQPAPHSEMPAAEPTVYHEVDGYQRPSEMEVKQPYPVPPLVHELPHEAPDTSPTGREAEGLPALLPVNGVPPRESPGT</sequence>
<evidence type="ECO:0000256" key="7">
    <source>
        <dbReference type="ARBA" id="ARBA00022622"/>
    </source>
</evidence>
<evidence type="ECO:0000313" key="20">
    <source>
        <dbReference type="EMBL" id="KAF2397768.1"/>
    </source>
</evidence>
<keyword evidence="7" id="KW-0336">GPI-anchor</keyword>
<name>A0A6G1HNX7_9PEZI</name>
<feature type="transmembrane region" description="Helical" evidence="17">
    <location>
        <begin position="156"/>
        <end position="179"/>
    </location>
</feature>
<keyword evidence="17" id="KW-1133">Transmembrane helix</keyword>
<organism evidence="20 21">
    <name type="scientific">Trichodelitschia bisporula</name>
    <dbReference type="NCBI Taxonomy" id="703511"/>
    <lineage>
        <taxon>Eukaryota</taxon>
        <taxon>Fungi</taxon>
        <taxon>Dikarya</taxon>
        <taxon>Ascomycota</taxon>
        <taxon>Pezizomycotina</taxon>
        <taxon>Dothideomycetes</taxon>
        <taxon>Dothideomycetes incertae sedis</taxon>
        <taxon>Phaeotrichales</taxon>
        <taxon>Phaeotrichaceae</taxon>
        <taxon>Trichodelitschia</taxon>
    </lineage>
</organism>
<evidence type="ECO:0000256" key="4">
    <source>
        <dbReference type="ARBA" id="ARBA00022475"/>
    </source>
</evidence>
<evidence type="ECO:0000256" key="5">
    <source>
        <dbReference type="ARBA" id="ARBA00022525"/>
    </source>
</evidence>
<feature type="region of interest" description="Disordered" evidence="16">
    <location>
        <begin position="98"/>
        <end position="151"/>
    </location>
</feature>
<dbReference type="GO" id="GO:0098552">
    <property type="term" value="C:side of membrane"/>
    <property type="evidence" value="ECO:0007669"/>
    <property type="project" value="UniProtKB-KW"/>
</dbReference>
<dbReference type="AlphaFoldDB" id="A0A6G1HNX7"/>
<dbReference type="Proteomes" id="UP000799640">
    <property type="component" value="Unassembled WGS sequence"/>
</dbReference>
<keyword evidence="12 15" id="KW-1015">Disulfide bond</keyword>
<gene>
    <name evidence="20" type="ORF">EJ06DRAFT_137968</name>
</gene>
<evidence type="ECO:0000256" key="15">
    <source>
        <dbReference type="PROSITE-ProRule" id="PRU01356"/>
    </source>
</evidence>
<keyword evidence="8" id="KW-0479">Metal-binding</keyword>
<dbReference type="OrthoDB" id="1193027at2759"/>
<keyword evidence="11 17" id="KW-0472">Membrane</keyword>
<dbReference type="InterPro" id="IPR051735">
    <property type="entry name" value="CFEM_domain"/>
</dbReference>
<comment type="similarity">
    <text evidence="3">Belongs to the RBT5 family.</text>
</comment>
<evidence type="ECO:0000256" key="17">
    <source>
        <dbReference type="SAM" id="Phobius"/>
    </source>
</evidence>
<dbReference type="EMBL" id="ML996702">
    <property type="protein sequence ID" value="KAF2397768.1"/>
    <property type="molecule type" value="Genomic_DNA"/>
</dbReference>
<dbReference type="GO" id="GO:0005886">
    <property type="term" value="C:plasma membrane"/>
    <property type="evidence" value="ECO:0007669"/>
    <property type="project" value="UniProtKB-SubCell"/>
</dbReference>
<keyword evidence="10" id="KW-0408">Iron</keyword>
<evidence type="ECO:0000256" key="14">
    <source>
        <dbReference type="ARBA" id="ARBA00023288"/>
    </source>
</evidence>
<dbReference type="SMART" id="SM00747">
    <property type="entry name" value="CFEM"/>
    <property type="match status" value="1"/>
</dbReference>
<comment type="caution">
    <text evidence="15">Lacks conserved residue(s) required for the propagation of feature annotation.</text>
</comment>
<reference evidence="20" key="1">
    <citation type="journal article" date="2020" name="Stud. Mycol.">
        <title>101 Dothideomycetes genomes: a test case for predicting lifestyles and emergence of pathogens.</title>
        <authorList>
            <person name="Haridas S."/>
            <person name="Albert R."/>
            <person name="Binder M."/>
            <person name="Bloem J."/>
            <person name="Labutti K."/>
            <person name="Salamov A."/>
            <person name="Andreopoulos B."/>
            <person name="Baker S."/>
            <person name="Barry K."/>
            <person name="Bills G."/>
            <person name="Bluhm B."/>
            <person name="Cannon C."/>
            <person name="Castanera R."/>
            <person name="Culley D."/>
            <person name="Daum C."/>
            <person name="Ezra D."/>
            <person name="Gonzalez J."/>
            <person name="Henrissat B."/>
            <person name="Kuo A."/>
            <person name="Liang C."/>
            <person name="Lipzen A."/>
            <person name="Lutzoni F."/>
            <person name="Magnuson J."/>
            <person name="Mondo S."/>
            <person name="Nolan M."/>
            <person name="Ohm R."/>
            <person name="Pangilinan J."/>
            <person name="Park H.-J."/>
            <person name="Ramirez L."/>
            <person name="Alfaro M."/>
            <person name="Sun H."/>
            <person name="Tritt A."/>
            <person name="Yoshinaga Y."/>
            <person name="Zwiers L.-H."/>
            <person name="Turgeon B."/>
            <person name="Goodwin S."/>
            <person name="Spatafora J."/>
            <person name="Crous P."/>
            <person name="Grigoriev I."/>
        </authorList>
    </citation>
    <scope>NUCLEOTIDE SEQUENCE</scope>
    <source>
        <strain evidence="20">CBS 262.69</strain>
    </source>
</reference>
<evidence type="ECO:0000256" key="18">
    <source>
        <dbReference type="SAM" id="SignalP"/>
    </source>
</evidence>
<evidence type="ECO:0000256" key="2">
    <source>
        <dbReference type="ARBA" id="ARBA00004613"/>
    </source>
</evidence>
<dbReference type="Pfam" id="PF05730">
    <property type="entry name" value="CFEM"/>
    <property type="match status" value="1"/>
</dbReference>
<evidence type="ECO:0000313" key="21">
    <source>
        <dbReference type="Proteomes" id="UP000799640"/>
    </source>
</evidence>
<accession>A0A6G1HNX7</accession>
<evidence type="ECO:0000256" key="10">
    <source>
        <dbReference type="ARBA" id="ARBA00023004"/>
    </source>
</evidence>
<evidence type="ECO:0000256" key="12">
    <source>
        <dbReference type="ARBA" id="ARBA00023157"/>
    </source>
</evidence>
<keyword evidence="9 18" id="KW-0732">Signal</keyword>